<reference evidence="1 2" key="2">
    <citation type="journal article" date="2022" name="Mol. Ecol. Resour.">
        <title>The genomes of chicory, endive, great burdock and yacon provide insights into Asteraceae paleo-polyploidization history and plant inulin production.</title>
        <authorList>
            <person name="Fan W."/>
            <person name="Wang S."/>
            <person name="Wang H."/>
            <person name="Wang A."/>
            <person name="Jiang F."/>
            <person name="Liu H."/>
            <person name="Zhao H."/>
            <person name="Xu D."/>
            <person name="Zhang Y."/>
        </authorList>
    </citation>
    <scope>NUCLEOTIDE SEQUENCE [LARGE SCALE GENOMIC DNA]</scope>
    <source>
        <strain evidence="2">cv. Yunnan</strain>
        <tissue evidence="1">Leaves</tissue>
    </source>
</reference>
<dbReference type="Proteomes" id="UP001056120">
    <property type="component" value="Linkage Group LG18"/>
</dbReference>
<comment type="caution">
    <text evidence="1">The sequence shown here is derived from an EMBL/GenBank/DDBJ whole genome shotgun (WGS) entry which is preliminary data.</text>
</comment>
<name>A0ACB9EC95_9ASTR</name>
<protein>
    <submittedName>
        <fullName evidence="1">Uncharacterized protein</fullName>
    </submittedName>
</protein>
<reference evidence="2" key="1">
    <citation type="journal article" date="2022" name="Mol. Ecol. Resour.">
        <title>The genomes of chicory, endive, great burdock and yacon provide insights into Asteraceae palaeo-polyploidization history and plant inulin production.</title>
        <authorList>
            <person name="Fan W."/>
            <person name="Wang S."/>
            <person name="Wang H."/>
            <person name="Wang A."/>
            <person name="Jiang F."/>
            <person name="Liu H."/>
            <person name="Zhao H."/>
            <person name="Xu D."/>
            <person name="Zhang Y."/>
        </authorList>
    </citation>
    <scope>NUCLEOTIDE SEQUENCE [LARGE SCALE GENOMIC DNA]</scope>
    <source>
        <strain evidence="2">cv. Yunnan</strain>
    </source>
</reference>
<organism evidence="1 2">
    <name type="scientific">Smallanthus sonchifolius</name>
    <dbReference type="NCBI Taxonomy" id="185202"/>
    <lineage>
        <taxon>Eukaryota</taxon>
        <taxon>Viridiplantae</taxon>
        <taxon>Streptophyta</taxon>
        <taxon>Embryophyta</taxon>
        <taxon>Tracheophyta</taxon>
        <taxon>Spermatophyta</taxon>
        <taxon>Magnoliopsida</taxon>
        <taxon>eudicotyledons</taxon>
        <taxon>Gunneridae</taxon>
        <taxon>Pentapetalae</taxon>
        <taxon>asterids</taxon>
        <taxon>campanulids</taxon>
        <taxon>Asterales</taxon>
        <taxon>Asteraceae</taxon>
        <taxon>Asteroideae</taxon>
        <taxon>Heliantheae alliance</taxon>
        <taxon>Millerieae</taxon>
        <taxon>Smallanthus</taxon>
    </lineage>
</organism>
<evidence type="ECO:0000313" key="2">
    <source>
        <dbReference type="Proteomes" id="UP001056120"/>
    </source>
</evidence>
<keyword evidence="2" id="KW-1185">Reference proteome</keyword>
<accession>A0ACB9EC95</accession>
<gene>
    <name evidence="1" type="ORF">L1987_56257</name>
</gene>
<proteinExistence type="predicted"/>
<sequence>MSKIQNLIESVIKVEEFPMDQIKAENLSSDESHGGEKRKSPQQPVKSQSEPKKTKTSKSDVWDDFEKFTDVDGKKKGRCKHCSKALAADPVKNGTSTLKNHVNICPKQPGKLKGPSNLRTIFNCVRENPSSNGVHVHEHPDLSRLKPPSGYGGFRTEKEYLDALKAGSSVLISNIKVAVDANEMIDFSSKAFAFFDSIEVDYTPLYNAVCSVIRHHCDKEALVKQKPQSAFDTKAAHDQAASEFSEAVVRYSGVNNELEDAQHELDAVTAHIDHLNDEIKKAEEEKAALEAKVVGAQADKVTCDEAFSKAKSKLQKIAPEMGEAMMAIDDFRRRWKETMKGLNLAMDELSSLRSSLQ</sequence>
<dbReference type="EMBL" id="CM042035">
    <property type="protein sequence ID" value="KAI3756437.1"/>
    <property type="molecule type" value="Genomic_DNA"/>
</dbReference>
<evidence type="ECO:0000313" key="1">
    <source>
        <dbReference type="EMBL" id="KAI3756437.1"/>
    </source>
</evidence>